<feature type="domain" description="AMP-dependent synthetase/ligase" evidence="5">
    <location>
        <begin position="53"/>
        <end position="448"/>
    </location>
</feature>
<dbReference type="eggNOG" id="COG0318">
    <property type="taxonomic scope" value="Bacteria"/>
</dbReference>
<proteinExistence type="inferred from homology"/>
<evidence type="ECO:0000256" key="1">
    <source>
        <dbReference type="ARBA" id="ARBA00006432"/>
    </source>
</evidence>
<name>A0A076NTU6_9CORY</name>
<dbReference type="STRING" id="156978.CIMIT_10965"/>
<dbReference type="Pfam" id="PF00501">
    <property type="entry name" value="AMP-binding"/>
    <property type="match status" value="1"/>
</dbReference>
<evidence type="ECO:0000259" key="6">
    <source>
        <dbReference type="Pfam" id="PF23024"/>
    </source>
</evidence>
<keyword evidence="3" id="KW-0276">Fatty acid metabolism</keyword>
<dbReference type="PANTHER" id="PTHR22754">
    <property type="entry name" value="DISCO-INTERACTING PROTEIN 2 DIP2 -RELATED"/>
    <property type="match status" value="1"/>
</dbReference>
<dbReference type="AlphaFoldDB" id="A0A076NTU6"/>
<dbReference type="SUPFAM" id="SSF56801">
    <property type="entry name" value="Acetyl-CoA synthetase-like"/>
    <property type="match status" value="1"/>
</dbReference>
<dbReference type="Proteomes" id="UP000028780">
    <property type="component" value="Chromosome"/>
</dbReference>
<reference evidence="7 8" key="1">
    <citation type="submission" date="2014-08" db="EMBL/GenBank/DDBJ databases">
        <title>Complete genome sequence of Corynebacterium imitans DSM 44264, isolated from a five-month-old boy with suspected pharyngeal diphtheria.</title>
        <authorList>
            <person name="Mollmann S."/>
            <person name="Albersmeier A."/>
            <person name="Ruckert C."/>
            <person name="Tauch A."/>
        </authorList>
    </citation>
    <scope>NUCLEOTIDE SEQUENCE [LARGE SCALE GENOMIC DNA]</scope>
    <source>
        <strain evidence="7 8">DSM 44264</strain>
    </source>
</reference>
<dbReference type="Gene3D" id="3.30.300.30">
    <property type="match status" value="1"/>
</dbReference>
<dbReference type="Gene3D" id="3.40.50.12780">
    <property type="entry name" value="N-terminal domain of ligase-like"/>
    <property type="match status" value="1"/>
</dbReference>
<dbReference type="GO" id="GO:0005886">
    <property type="term" value="C:plasma membrane"/>
    <property type="evidence" value="ECO:0007669"/>
    <property type="project" value="TreeGrafter"/>
</dbReference>
<protein>
    <submittedName>
        <fullName evidence="7">Acyl-CoA synthase</fullName>
    </submittedName>
</protein>
<dbReference type="GO" id="GO:0006633">
    <property type="term" value="P:fatty acid biosynthetic process"/>
    <property type="evidence" value="ECO:0007669"/>
    <property type="project" value="TreeGrafter"/>
</dbReference>
<dbReference type="HOGENOM" id="CLU_000022_23_7_11"/>
<feature type="domain" description="AMP-binding enzyme C-terminal" evidence="6">
    <location>
        <begin position="497"/>
        <end position="605"/>
    </location>
</feature>
<dbReference type="CDD" id="cd05931">
    <property type="entry name" value="FAAL"/>
    <property type="match status" value="1"/>
</dbReference>
<dbReference type="GO" id="GO:0070566">
    <property type="term" value="F:adenylyltransferase activity"/>
    <property type="evidence" value="ECO:0007669"/>
    <property type="project" value="TreeGrafter"/>
</dbReference>
<dbReference type="FunFam" id="3.40.50.12780:FF:000013">
    <property type="entry name" value="Long-chain-fatty-acid--AMP ligase FadD32"/>
    <property type="match status" value="1"/>
</dbReference>
<gene>
    <name evidence="7" type="ORF">CIMIT_10965</name>
</gene>
<dbReference type="EMBL" id="CP009211">
    <property type="protein sequence ID" value="AIJ34332.1"/>
    <property type="molecule type" value="Genomic_DNA"/>
</dbReference>
<keyword evidence="8" id="KW-1185">Reference proteome</keyword>
<comment type="similarity">
    <text evidence="1">Belongs to the ATP-dependent AMP-binding enzyme family.</text>
</comment>
<evidence type="ECO:0000256" key="3">
    <source>
        <dbReference type="ARBA" id="ARBA00022832"/>
    </source>
</evidence>
<dbReference type="GO" id="GO:0071766">
    <property type="term" value="P:Actinobacterium-type cell wall biogenesis"/>
    <property type="evidence" value="ECO:0007669"/>
    <property type="project" value="UniProtKB-ARBA"/>
</dbReference>
<dbReference type="GO" id="GO:0016874">
    <property type="term" value="F:ligase activity"/>
    <property type="evidence" value="ECO:0007669"/>
    <property type="project" value="UniProtKB-KW"/>
</dbReference>
<evidence type="ECO:0000313" key="7">
    <source>
        <dbReference type="EMBL" id="AIJ34332.1"/>
    </source>
</evidence>
<dbReference type="RefSeq" id="WP_038592826.1">
    <property type="nucleotide sequence ID" value="NZ_CP009211.1"/>
</dbReference>
<evidence type="ECO:0000256" key="4">
    <source>
        <dbReference type="ARBA" id="ARBA00023098"/>
    </source>
</evidence>
<dbReference type="InterPro" id="IPR042099">
    <property type="entry name" value="ANL_N_sf"/>
</dbReference>
<evidence type="ECO:0000256" key="2">
    <source>
        <dbReference type="ARBA" id="ARBA00022598"/>
    </source>
</evidence>
<organism evidence="7 8">
    <name type="scientific">Corynebacterium imitans</name>
    <dbReference type="NCBI Taxonomy" id="156978"/>
    <lineage>
        <taxon>Bacteria</taxon>
        <taxon>Bacillati</taxon>
        <taxon>Actinomycetota</taxon>
        <taxon>Actinomycetes</taxon>
        <taxon>Mycobacteriales</taxon>
        <taxon>Corynebacteriaceae</taxon>
        <taxon>Corynebacterium</taxon>
    </lineage>
</organism>
<dbReference type="NCBIfam" id="NF040633">
    <property type="entry name" value="FadD32_Coryne"/>
    <property type="match status" value="1"/>
</dbReference>
<dbReference type="InterPro" id="IPR000873">
    <property type="entry name" value="AMP-dep_synth/lig_dom"/>
</dbReference>
<keyword evidence="2" id="KW-0436">Ligase</keyword>
<sequence length="611" mass="66396">MDLQAIIARFLDEKGQIALPPNFTIPAMTEMLYGAALQAGQADAVNIRFWDYSESAEGETVEYTRREVNTRIKAIATRLMQVGKPGDRVAILAGNSPEYILGFMAGMYAGQVPIPLYDPNEPGHEDHLRAVLYDSGATTVLTNKKGAPAVRAYFADVPSAERPRVIAVDALPDTLAESWAPLEVAPGTDTSKNTAFLQYTSGSTRTPAGVELTNESIVSNVIQIYAGVGVHQPMRLVSWLPMHHDMGIVVSTLLIILGNEMEIFTPQAFVQQPKRWVERLSRREGDPEDMHVYTVVPNFALDMAARYAAPGPDMPDYDFSQLECIIIGSEPVTKPGVDAFFDAFGEHGMRREVLRPSYGLAEATLIVTTPQAGKSAEIPRFATFDRDELATGKATKVADGAGVEFAANGQPVNWMHFAIVDPETKDEVAENNVGEIWVHGPNVAGGYLERKEETADTFANTIGTTLQEGLPKDGWLNTGDLGVLVDGELFITGRVKDLVVIAGRNHYPQDIEATVMEASEQVRKDSVAAFSVPGEDVERLIILVERGDTADEADDAAAVDAIRAAVSSHHGISPDAVEFFAPNEIARSSSGKIARRVNAKRYQERANESAQ</sequence>
<dbReference type="InterPro" id="IPR025110">
    <property type="entry name" value="AMP-bd_C"/>
</dbReference>
<dbReference type="PANTHER" id="PTHR22754:SF32">
    <property type="entry name" value="DISCO-INTERACTING PROTEIN 2"/>
    <property type="match status" value="1"/>
</dbReference>
<evidence type="ECO:0000259" key="5">
    <source>
        <dbReference type="Pfam" id="PF00501"/>
    </source>
</evidence>
<keyword evidence="4" id="KW-0443">Lipid metabolism</keyword>
<dbReference type="InterPro" id="IPR045851">
    <property type="entry name" value="AMP-bd_C_sf"/>
</dbReference>
<dbReference type="Pfam" id="PF23024">
    <property type="entry name" value="AMP-dom_DIP2-like"/>
    <property type="match status" value="1"/>
</dbReference>
<dbReference type="InterPro" id="IPR040097">
    <property type="entry name" value="FAAL/FAAC"/>
</dbReference>
<accession>A0A076NTU6</accession>
<evidence type="ECO:0000313" key="8">
    <source>
        <dbReference type="Proteomes" id="UP000028780"/>
    </source>
</evidence>
<dbReference type="OrthoDB" id="3671040at2"/>
<dbReference type="KEGG" id="cii:CIMIT_10965"/>